<evidence type="ECO:0000259" key="8">
    <source>
        <dbReference type="Pfam" id="PF14533"/>
    </source>
</evidence>
<feature type="domain" description="Ubiquitin carboxyl-terminal hydrolase C-terminal" evidence="8">
    <location>
        <begin position="4"/>
        <end position="86"/>
    </location>
</feature>
<accession>A0A9Q0VED2</accession>
<evidence type="ECO:0000313" key="10">
    <source>
        <dbReference type="Proteomes" id="UP001151752"/>
    </source>
</evidence>
<dbReference type="GO" id="GO:0006508">
    <property type="term" value="P:proteolysis"/>
    <property type="evidence" value="ECO:0007669"/>
    <property type="project" value="UniProtKB-KW"/>
</dbReference>
<dbReference type="EC" id="3.4.19.12" evidence="3"/>
<keyword evidence="7" id="KW-0788">Thiol protease</keyword>
<evidence type="ECO:0000256" key="3">
    <source>
        <dbReference type="ARBA" id="ARBA00012759"/>
    </source>
</evidence>
<organism evidence="9 10">
    <name type="scientific">Salix koriyanagi</name>
    <dbReference type="NCBI Taxonomy" id="2511006"/>
    <lineage>
        <taxon>Eukaryota</taxon>
        <taxon>Viridiplantae</taxon>
        <taxon>Streptophyta</taxon>
        <taxon>Embryophyta</taxon>
        <taxon>Tracheophyta</taxon>
        <taxon>Spermatophyta</taxon>
        <taxon>Magnoliopsida</taxon>
        <taxon>eudicotyledons</taxon>
        <taxon>Gunneridae</taxon>
        <taxon>Pentapetalae</taxon>
        <taxon>rosids</taxon>
        <taxon>fabids</taxon>
        <taxon>Malpighiales</taxon>
        <taxon>Salicaceae</taxon>
        <taxon>Saliceae</taxon>
        <taxon>Salix</taxon>
    </lineage>
</organism>
<evidence type="ECO:0000256" key="2">
    <source>
        <dbReference type="ARBA" id="ARBA00009085"/>
    </source>
</evidence>
<dbReference type="Proteomes" id="UP001151752">
    <property type="component" value="Chromosome 6"/>
</dbReference>
<dbReference type="EMBL" id="JAPFFM010000009">
    <property type="protein sequence ID" value="KAJ6746080.1"/>
    <property type="molecule type" value="Genomic_DNA"/>
</dbReference>
<evidence type="ECO:0000256" key="5">
    <source>
        <dbReference type="ARBA" id="ARBA00022786"/>
    </source>
</evidence>
<reference evidence="9" key="1">
    <citation type="submission" date="2022-11" db="EMBL/GenBank/DDBJ databases">
        <authorList>
            <person name="Hyden B.L."/>
            <person name="Feng K."/>
            <person name="Yates T."/>
            <person name="Jawdy S."/>
            <person name="Smart L.B."/>
            <person name="Muchero W."/>
        </authorList>
    </citation>
    <scope>NUCLEOTIDE SEQUENCE</scope>
    <source>
        <tissue evidence="9">Shoot tip</tissue>
    </source>
</reference>
<evidence type="ECO:0000256" key="1">
    <source>
        <dbReference type="ARBA" id="ARBA00000707"/>
    </source>
</evidence>
<evidence type="ECO:0000256" key="6">
    <source>
        <dbReference type="ARBA" id="ARBA00022801"/>
    </source>
</evidence>
<gene>
    <name evidence="9" type="ORF">OIU74_028691</name>
</gene>
<comment type="similarity">
    <text evidence="2">Belongs to the peptidase C19 family.</text>
</comment>
<keyword evidence="6 9" id="KW-0378">Hydrolase</keyword>
<comment type="caution">
    <text evidence="9">The sequence shown here is derived from an EMBL/GenBank/DDBJ whole genome shotgun (WGS) entry which is preliminary data.</text>
</comment>
<proteinExistence type="inferred from homology"/>
<evidence type="ECO:0000256" key="7">
    <source>
        <dbReference type="ARBA" id="ARBA00022807"/>
    </source>
</evidence>
<name>A0A9Q0VED2_9ROSI</name>
<comment type="catalytic activity">
    <reaction evidence="1">
        <text>Thiol-dependent hydrolysis of ester, thioester, amide, peptide and isopeptide bonds formed by the C-terminal Gly of ubiquitin (a 76-residue protein attached to proteins as an intracellular targeting signal).</text>
        <dbReference type="EC" id="3.4.19.12"/>
    </reaction>
</comment>
<evidence type="ECO:0000256" key="4">
    <source>
        <dbReference type="ARBA" id="ARBA00022670"/>
    </source>
</evidence>
<sequence length="203" mass="23472">MQVQNFGEPFFLVIHEGETLAQVKLRIQKKLQVPDEEFAKWKSAFLSLGRPEYLQDSDVVFTRFQRRDVYGAWEQYLGLEHPDNTPKRSYAVNQNRHTFEKPLLELLFFSSLSPNEEHLLVYKGWFLAPLPYTAGLVKWLVYISELSWCRRTGLLCTSGEPCLGSSPATVMVFRWEVMGRRFIPSLCLVMNSLSKRMVSCGLA</sequence>
<keyword evidence="5" id="KW-0833">Ubl conjugation pathway</keyword>
<reference evidence="9" key="2">
    <citation type="journal article" date="2023" name="Int. J. Mol. Sci.">
        <title>De Novo Assembly and Annotation of 11 Diverse Shrub Willow (Salix) Genomes Reveals Novel Gene Organization in Sex-Linked Regions.</title>
        <authorList>
            <person name="Hyden B."/>
            <person name="Feng K."/>
            <person name="Yates T.B."/>
            <person name="Jawdy S."/>
            <person name="Cereghino C."/>
            <person name="Smart L.B."/>
            <person name="Muchero W."/>
        </authorList>
    </citation>
    <scope>NUCLEOTIDE SEQUENCE</scope>
    <source>
        <tissue evidence="9">Shoot tip</tissue>
    </source>
</reference>
<protein>
    <recommendedName>
        <fullName evidence="3">ubiquitinyl hydrolase 1</fullName>
        <ecNumber evidence="3">3.4.19.12</ecNumber>
    </recommendedName>
</protein>
<evidence type="ECO:0000313" key="9">
    <source>
        <dbReference type="EMBL" id="KAJ6746080.1"/>
    </source>
</evidence>
<keyword evidence="4" id="KW-0645">Protease</keyword>
<dbReference type="AlphaFoldDB" id="A0A9Q0VED2"/>
<keyword evidence="10" id="KW-1185">Reference proteome</keyword>
<dbReference type="GO" id="GO:0004843">
    <property type="term" value="F:cysteine-type deubiquitinase activity"/>
    <property type="evidence" value="ECO:0007669"/>
    <property type="project" value="UniProtKB-EC"/>
</dbReference>
<dbReference type="Pfam" id="PF14533">
    <property type="entry name" value="USP7_C2"/>
    <property type="match status" value="1"/>
</dbReference>
<dbReference type="InterPro" id="IPR029346">
    <property type="entry name" value="USP_C"/>
</dbReference>